<evidence type="ECO:0000259" key="2">
    <source>
        <dbReference type="Pfam" id="PF13559"/>
    </source>
</evidence>
<evidence type="ECO:0000313" key="4">
    <source>
        <dbReference type="Proteomes" id="UP001589793"/>
    </source>
</evidence>
<proteinExistence type="predicted"/>
<keyword evidence="1" id="KW-0472">Membrane</keyword>
<evidence type="ECO:0000313" key="3">
    <source>
        <dbReference type="EMBL" id="MFC0674485.1"/>
    </source>
</evidence>
<dbReference type="Proteomes" id="UP001589793">
    <property type="component" value="Unassembled WGS sequence"/>
</dbReference>
<protein>
    <submittedName>
        <fullName evidence="3">DUF4129 domain-containing protein</fullName>
    </submittedName>
</protein>
<gene>
    <name evidence="3" type="ORF">ACFFF6_11015</name>
</gene>
<organism evidence="3 4">
    <name type="scientific">Brachybacterium hainanense</name>
    <dbReference type="NCBI Taxonomy" id="1541174"/>
    <lineage>
        <taxon>Bacteria</taxon>
        <taxon>Bacillati</taxon>
        <taxon>Actinomycetota</taxon>
        <taxon>Actinomycetes</taxon>
        <taxon>Micrococcales</taxon>
        <taxon>Dermabacteraceae</taxon>
        <taxon>Brachybacterium</taxon>
    </lineage>
</organism>
<keyword evidence="1" id="KW-1133">Transmembrane helix</keyword>
<sequence>MNPVDPDEARRRILEELSRSEYREGDGFIAWLLGVIEAFLDRMVADVSGSGPAQWAIGIGGGLLAVALLVLVARRTGLLRGSGALSVSAALDGEEVAGADELRVRSRLALDAGRLDDAVVLALRSLVRDLDERTLLEVSAGMTAHEVAAAASVPFPDLRRRLDLAAAAFDTAAYSRRSASAKQAEDAVRLVEYVAQTTPDLARLAGEGAAP</sequence>
<evidence type="ECO:0000256" key="1">
    <source>
        <dbReference type="SAM" id="Phobius"/>
    </source>
</evidence>
<dbReference type="Pfam" id="PF13559">
    <property type="entry name" value="DUF4129"/>
    <property type="match status" value="1"/>
</dbReference>
<comment type="caution">
    <text evidence="3">The sequence shown here is derived from an EMBL/GenBank/DDBJ whole genome shotgun (WGS) entry which is preliminary data.</text>
</comment>
<dbReference type="EMBL" id="JBHLSV010000012">
    <property type="protein sequence ID" value="MFC0674485.1"/>
    <property type="molecule type" value="Genomic_DNA"/>
</dbReference>
<accession>A0ABV6RBW9</accession>
<name>A0ABV6RBW9_9MICO</name>
<feature type="domain" description="Protein-glutamine gamma-glutamyltransferase-like C-terminal" evidence="2">
    <location>
        <begin position="122"/>
        <end position="192"/>
    </location>
</feature>
<keyword evidence="4" id="KW-1185">Reference proteome</keyword>
<dbReference type="InterPro" id="IPR025403">
    <property type="entry name" value="TgpA-like_C"/>
</dbReference>
<keyword evidence="1" id="KW-0812">Transmembrane</keyword>
<reference evidence="3 4" key="1">
    <citation type="submission" date="2024-09" db="EMBL/GenBank/DDBJ databases">
        <authorList>
            <person name="Sun Q."/>
            <person name="Mori K."/>
        </authorList>
    </citation>
    <scope>NUCLEOTIDE SEQUENCE [LARGE SCALE GENOMIC DNA]</scope>
    <source>
        <strain evidence="3 4">CICC 10874</strain>
    </source>
</reference>
<feature type="transmembrane region" description="Helical" evidence="1">
    <location>
        <begin position="53"/>
        <end position="73"/>
    </location>
</feature>
<dbReference type="RefSeq" id="WP_376980621.1">
    <property type="nucleotide sequence ID" value="NZ_JBHLSV010000012.1"/>
</dbReference>